<keyword evidence="4" id="KW-0812">Transmembrane</keyword>
<evidence type="ECO:0000256" key="2">
    <source>
        <dbReference type="ARBA" id="ARBA00010694"/>
    </source>
</evidence>
<dbReference type="OrthoDB" id="78344at2759"/>
<evidence type="ECO:0000313" key="9">
    <source>
        <dbReference type="Proteomes" id="UP000479000"/>
    </source>
</evidence>
<dbReference type="Pfam" id="PF08449">
    <property type="entry name" value="UAA"/>
    <property type="match status" value="1"/>
</dbReference>
<accession>A0A6H5GYN6</accession>
<comment type="similarity">
    <text evidence="2">Belongs to the nucleotide-sugar transporter family. SLC35B subfamily.</text>
</comment>
<dbReference type="PANTHER" id="PTHR10778">
    <property type="entry name" value="SOLUTE CARRIER FAMILY 35 MEMBER B"/>
    <property type="match status" value="1"/>
</dbReference>
<comment type="subcellular location">
    <subcellularLocation>
        <location evidence="1">Endoplasmic reticulum membrane</location>
        <topology evidence="1">Multi-pass membrane protein</topology>
    </subcellularLocation>
</comment>
<keyword evidence="7" id="KW-0472">Membrane</keyword>
<dbReference type="InterPro" id="IPR037185">
    <property type="entry name" value="EmrE-like"/>
</dbReference>
<sequence>MSLKFLGIAGGIFVSFWVFGVVQERLFKGTFGPENERFTFVMTLLSVNQLASLIYSYCMLKIRGGTSEARVPAVYRLSIALTFALAMVASFMALHWVSYPAQVLAKSAKPIPVLLMGILLGNKSYHVARYVMVLLIVSGICLFMYRDDKAGDGEVSVGMGELLLALSLLMDGLYNSLQERIMSRQPIKSDQFMFDITQSSFFLLTISSLYSGELLQFTSFIAKYPSALLQVLLVSVTSALGQFCIYKCITEYGTLTTSIITTTRKFFTVFSSILIFGHVLRGRQWVGIVLVFAGLLLDIYYGKSKKPSATSRK</sequence>
<evidence type="ECO:0000256" key="5">
    <source>
        <dbReference type="ARBA" id="ARBA00022824"/>
    </source>
</evidence>
<dbReference type="GO" id="GO:0005789">
    <property type="term" value="C:endoplasmic reticulum membrane"/>
    <property type="evidence" value="ECO:0007669"/>
    <property type="project" value="UniProtKB-SubCell"/>
</dbReference>
<reference evidence="8 9" key="1">
    <citation type="submission" date="2020-02" db="EMBL/GenBank/DDBJ databases">
        <authorList>
            <person name="Ferguson B K."/>
        </authorList>
    </citation>
    <scope>NUCLEOTIDE SEQUENCE [LARGE SCALE GENOMIC DNA]</scope>
</reference>
<evidence type="ECO:0000256" key="3">
    <source>
        <dbReference type="ARBA" id="ARBA00022448"/>
    </source>
</evidence>
<dbReference type="SUPFAM" id="SSF103481">
    <property type="entry name" value="Multidrug resistance efflux transporter EmrE"/>
    <property type="match status" value="1"/>
</dbReference>
<evidence type="ECO:0000256" key="1">
    <source>
        <dbReference type="ARBA" id="ARBA00004477"/>
    </source>
</evidence>
<evidence type="ECO:0000256" key="4">
    <source>
        <dbReference type="ARBA" id="ARBA00022692"/>
    </source>
</evidence>
<keyword evidence="6" id="KW-1133">Transmembrane helix</keyword>
<protein>
    <submittedName>
        <fullName evidence="8">Uncharacterized protein</fullName>
    </submittedName>
</protein>
<proteinExistence type="inferred from homology"/>
<keyword evidence="3" id="KW-0813">Transport</keyword>
<dbReference type="GO" id="GO:0005459">
    <property type="term" value="F:UDP-galactose transmembrane transporter activity"/>
    <property type="evidence" value="ECO:0007669"/>
    <property type="project" value="TreeGrafter"/>
</dbReference>
<gene>
    <name evidence="8" type="ORF">NTEN_LOCUS14149</name>
</gene>
<dbReference type="GO" id="GO:0005460">
    <property type="term" value="F:UDP-glucose transmembrane transporter activity"/>
    <property type="evidence" value="ECO:0007669"/>
    <property type="project" value="TreeGrafter"/>
</dbReference>
<name>A0A6H5GYN6_9HEMI</name>
<dbReference type="PANTHER" id="PTHR10778:SF10">
    <property type="entry name" value="SOLUTE CARRIER FAMILY 35 MEMBER B1"/>
    <property type="match status" value="1"/>
</dbReference>
<organism evidence="8 9">
    <name type="scientific">Nesidiocoris tenuis</name>
    <dbReference type="NCBI Taxonomy" id="355587"/>
    <lineage>
        <taxon>Eukaryota</taxon>
        <taxon>Metazoa</taxon>
        <taxon>Ecdysozoa</taxon>
        <taxon>Arthropoda</taxon>
        <taxon>Hexapoda</taxon>
        <taxon>Insecta</taxon>
        <taxon>Pterygota</taxon>
        <taxon>Neoptera</taxon>
        <taxon>Paraneoptera</taxon>
        <taxon>Hemiptera</taxon>
        <taxon>Heteroptera</taxon>
        <taxon>Panheteroptera</taxon>
        <taxon>Cimicomorpha</taxon>
        <taxon>Miridae</taxon>
        <taxon>Dicyphina</taxon>
        <taxon>Nesidiocoris</taxon>
    </lineage>
</organism>
<keyword evidence="5" id="KW-0256">Endoplasmic reticulum</keyword>
<evidence type="ECO:0000313" key="8">
    <source>
        <dbReference type="EMBL" id="CAB0008948.1"/>
    </source>
</evidence>
<dbReference type="GO" id="GO:0000139">
    <property type="term" value="C:Golgi membrane"/>
    <property type="evidence" value="ECO:0007669"/>
    <property type="project" value="TreeGrafter"/>
</dbReference>
<dbReference type="AlphaFoldDB" id="A0A6H5GYN6"/>
<dbReference type="Proteomes" id="UP000479000">
    <property type="component" value="Unassembled WGS sequence"/>
</dbReference>
<evidence type="ECO:0000256" key="7">
    <source>
        <dbReference type="ARBA" id="ARBA00023136"/>
    </source>
</evidence>
<evidence type="ECO:0000256" key="6">
    <source>
        <dbReference type="ARBA" id="ARBA00022989"/>
    </source>
</evidence>
<dbReference type="EMBL" id="CADCXU010021182">
    <property type="protein sequence ID" value="CAB0008948.1"/>
    <property type="molecule type" value="Genomic_DNA"/>
</dbReference>
<keyword evidence="9" id="KW-1185">Reference proteome</keyword>
<dbReference type="InterPro" id="IPR013657">
    <property type="entry name" value="SCL35B1-4/HUT1"/>
</dbReference>